<sequence length="91" mass="10333">MMGFGQMLSMQSCHVELKCTYEVSMEANKERQEEKKVEEKNKKKKEDADPMGKAREVIRETICNKSGTTANDPDDILAFSRSVQNVDSSLE</sequence>
<dbReference type="Proteomes" id="UP001055811">
    <property type="component" value="Linkage Group LG03"/>
</dbReference>
<proteinExistence type="predicted"/>
<name>A0ACB9F4P7_CICIN</name>
<comment type="caution">
    <text evidence="1">The sequence shown here is derived from an EMBL/GenBank/DDBJ whole genome shotgun (WGS) entry which is preliminary data.</text>
</comment>
<reference evidence="2" key="1">
    <citation type="journal article" date="2022" name="Mol. Ecol. Resour.">
        <title>The genomes of chicory, endive, great burdock and yacon provide insights into Asteraceae palaeo-polyploidization history and plant inulin production.</title>
        <authorList>
            <person name="Fan W."/>
            <person name="Wang S."/>
            <person name="Wang H."/>
            <person name="Wang A."/>
            <person name="Jiang F."/>
            <person name="Liu H."/>
            <person name="Zhao H."/>
            <person name="Xu D."/>
            <person name="Zhang Y."/>
        </authorList>
    </citation>
    <scope>NUCLEOTIDE SEQUENCE [LARGE SCALE GENOMIC DNA]</scope>
    <source>
        <strain evidence="2">cv. Punajuju</strain>
    </source>
</reference>
<evidence type="ECO:0000313" key="1">
    <source>
        <dbReference type="EMBL" id="KAI3766313.1"/>
    </source>
</evidence>
<evidence type="ECO:0000313" key="2">
    <source>
        <dbReference type="Proteomes" id="UP001055811"/>
    </source>
</evidence>
<dbReference type="EMBL" id="CM042011">
    <property type="protein sequence ID" value="KAI3766313.1"/>
    <property type="molecule type" value="Genomic_DNA"/>
</dbReference>
<reference evidence="1 2" key="2">
    <citation type="journal article" date="2022" name="Mol. Ecol. Resour.">
        <title>The genomes of chicory, endive, great burdock and yacon provide insights into Asteraceae paleo-polyploidization history and plant inulin production.</title>
        <authorList>
            <person name="Fan W."/>
            <person name="Wang S."/>
            <person name="Wang H."/>
            <person name="Wang A."/>
            <person name="Jiang F."/>
            <person name="Liu H."/>
            <person name="Zhao H."/>
            <person name="Xu D."/>
            <person name="Zhang Y."/>
        </authorList>
    </citation>
    <scope>NUCLEOTIDE SEQUENCE [LARGE SCALE GENOMIC DNA]</scope>
    <source>
        <strain evidence="2">cv. Punajuju</strain>
        <tissue evidence="1">Leaves</tissue>
    </source>
</reference>
<organism evidence="1 2">
    <name type="scientific">Cichorium intybus</name>
    <name type="common">Chicory</name>
    <dbReference type="NCBI Taxonomy" id="13427"/>
    <lineage>
        <taxon>Eukaryota</taxon>
        <taxon>Viridiplantae</taxon>
        <taxon>Streptophyta</taxon>
        <taxon>Embryophyta</taxon>
        <taxon>Tracheophyta</taxon>
        <taxon>Spermatophyta</taxon>
        <taxon>Magnoliopsida</taxon>
        <taxon>eudicotyledons</taxon>
        <taxon>Gunneridae</taxon>
        <taxon>Pentapetalae</taxon>
        <taxon>asterids</taxon>
        <taxon>campanulids</taxon>
        <taxon>Asterales</taxon>
        <taxon>Asteraceae</taxon>
        <taxon>Cichorioideae</taxon>
        <taxon>Cichorieae</taxon>
        <taxon>Cichoriinae</taxon>
        <taxon>Cichorium</taxon>
    </lineage>
</organism>
<protein>
    <submittedName>
        <fullName evidence="1">Uncharacterized protein</fullName>
    </submittedName>
</protein>
<gene>
    <name evidence="1" type="ORF">L2E82_16367</name>
</gene>
<keyword evidence="2" id="KW-1185">Reference proteome</keyword>
<accession>A0ACB9F4P7</accession>